<dbReference type="InterPro" id="IPR052133">
    <property type="entry name" value="Immune_Signaling-Apoptosis_Reg"/>
</dbReference>
<accession>A0ABQ0FK75</accession>
<proteinExistence type="predicted"/>
<dbReference type="PANTHER" id="PTHR12044">
    <property type="entry name" value="BCL2 INTERACTING MEDIATOR OF CELL DEATH"/>
    <property type="match status" value="1"/>
</dbReference>
<dbReference type="PANTHER" id="PTHR12044:SF10">
    <property type="entry name" value="MEIOSIS INHIBITOR PROTEIN 1"/>
    <property type="match status" value="1"/>
</dbReference>
<evidence type="ECO:0000313" key="1">
    <source>
        <dbReference type="EMBL" id="GAB1299643.1"/>
    </source>
</evidence>
<dbReference type="EMBL" id="BAAFST010000015">
    <property type="protein sequence ID" value="GAB1299643.1"/>
    <property type="molecule type" value="Genomic_DNA"/>
</dbReference>
<protein>
    <submittedName>
        <fullName evidence="1">Meiosis inhibitor protein 1</fullName>
    </submittedName>
</protein>
<keyword evidence="2" id="KW-1185">Reference proteome</keyword>
<organism evidence="1 2">
    <name type="scientific">Apodemus speciosus</name>
    <name type="common">Large Japanese field mouse</name>
    <dbReference type="NCBI Taxonomy" id="105296"/>
    <lineage>
        <taxon>Eukaryota</taxon>
        <taxon>Metazoa</taxon>
        <taxon>Chordata</taxon>
        <taxon>Craniata</taxon>
        <taxon>Vertebrata</taxon>
        <taxon>Euteleostomi</taxon>
        <taxon>Mammalia</taxon>
        <taxon>Eutheria</taxon>
        <taxon>Euarchontoglires</taxon>
        <taxon>Glires</taxon>
        <taxon>Rodentia</taxon>
        <taxon>Myomorpha</taxon>
        <taxon>Muroidea</taxon>
        <taxon>Muridae</taxon>
        <taxon>Murinae</taxon>
        <taxon>Apodemus</taxon>
    </lineage>
</organism>
<dbReference type="InterPro" id="IPR016024">
    <property type="entry name" value="ARM-type_fold"/>
</dbReference>
<gene>
    <name evidence="1" type="ORF">APTSU1_001487900</name>
</gene>
<sequence length="1372" mass="151494">MAAADHLAFGRDEEAVLLLERTHHRGLYWKLTSVRVYAYIEWKDVPGCPGTHSVDQADLELRNPPASASRVLGLQVCATTALLGLVRKKHVLFCFQDALVRHPSSVTQLVAQDQRVCIHFVRVLFGLLNSVEDGSVADLCIEELRNLPSMGRSLATTTLLGKLVDAVPGVADDLVMEHGSLMEHLLRGLVYPNEGVQASICYLYGKLYSSPTAAEMLSGHFREKLCALFLSTLDNAQTKDLQINCLGLLRQLLKYDLFVSLIMSKSVPMEGAESVERPSRETSLPLVLKKFLLSRDEILQVASSHCITAVLVHSPAKHAVAFIHADIPVVGIEAVVRSLQGSLQVTNTELQKQGLLLFAEILTRQPEEIRLFTSSAMCRDASRALQEAVSSPVLAVAAEALRAISAFLRDGNSGEDRGKDHQSSLPVQYRALRALLEAMLSRCMELSQTPLNRRLEVFDYISQTCWREDCLVLWGNGIGCHSSSGCHPPACDSLLGHACSRNSEKATLRKGKFLLSTLEGFRSACRLAVEFQGEPSAQENPFTAPSAEKEDTLEAFSEFLLSACDSQCIPMMMRYLEEATHPNLMEVFLSILHSLFVIVPHMKVKFSRKLDSAVAKEHTNYQYSMWAPSIALNGRHSQESMQQAITVQDHSSLNQVCSSFLYYMCLNLLSAPEKTEPLSQEELSAVSEFLQHGLPHISSRTPESLAFLSDQQYVGAAARQRQYCILLLLYLAHIHDDRFVPEGELFVAVQSLLLSLQDQGECPPPVVCKASIYLLAVCGDKDSAVGEAVVSTIRKFLEGISDLHLVYTHHPLLLRFFLVYPGLMSRFGHRALELWFSWEERGYEDLDDDLSPGPTVFPANLAALFRMLRSSPSILLILLICLHSSGLDQVETATHLSTRAHGTRPGPPVSEEISAQKKQVKEKVNLRRDLVYSSPVDTARRVLIVLRTFLRENEDIEVGGLIRGHFLLILQRLLVEHSACASGASGNLPLLLNLLSLVQLRNESEQELDSMAMKLLHQAQTCLGPFTALSKLCGKCNPAHVDILQPSFNFLYWSLHRTTPNSQKRAAAVLLSSTALMELLEKMLALTWTWTEAGSSPRTSLLCSAWLLTASCSAQQHSGNLQVHQTLSVELNQVLKALSFPKKKSALLSAAILRFLRTALQQSFSSALVVLVPSGGQPLSTPEDAVLAPLGTSQVLSLLIGLQNLLVQDHYKTKDPLLSQACIGCLEALLDYLHARSPEMALHVASQPWNRFLLFTLLDAGENSFLRPEILRLMSLFVRYRSSGVLSHEEVGLILHGAASADLSTLSKHTLQALHGFLLQVQSMGLLYDHSMTRTLQASLEGLCSRTFPAQPHFQDLLCLGGVSVSLSHIRD</sequence>
<dbReference type="SUPFAM" id="SSF48371">
    <property type="entry name" value="ARM repeat"/>
    <property type="match status" value="1"/>
</dbReference>
<dbReference type="Proteomes" id="UP001623349">
    <property type="component" value="Unassembled WGS sequence"/>
</dbReference>
<reference evidence="1 2" key="1">
    <citation type="submission" date="2024-08" db="EMBL/GenBank/DDBJ databases">
        <title>The draft genome of Apodemus speciosus.</title>
        <authorList>
            <person name="Nabeshima K."/>
            <person name="Suzuki S."/>
            <person name="Onuma M."/>
        </authorList>
    </citation>
    <scope>NUCLEOTIDE SEQUENCE [LARGE SCALE GENOMIC DNA]</scope>
    <source>
        <strain evidence="1">IB14-021</strain>
    </source>
</reference>
<name>A0ABQ0FK75_APOSI</name>
<comment type="caution">
    <text evidence="1">The sequence shown here is derived from an EMBL/GenBank/DDBJ whole genome shotgun (WGS) entry which is preliminary data.</text>
</comment>
<evidence type="ECO:0000313" key="2">
    <source>
        <dbReference type="Proteomes" id="UP001623349"/>
    </source>
</evidence>